<dbReference type="KEGG" id="lha:LHA_0163"/>
<proteinExistence type="predicted"/>
<protein>
    <submittedName>
        <fullName evidence="2">Uncharacterized protein</fullName>
    </submittedName>
</protein>
<dbReference type="RefSeq" id="WP_045104837.1">
    <property type="nucleotide sequence ID" value="NZ_LN681225.1"/>
</dbReference>
<evidence type="ECO:0000256" key="1">
    <source>
        <dbReference type="SAM" id="MobiDB-lite"/>
    </source>
</evidence>
<sequence>MKKSSQAKSKKQTKEKVNKNKLKDISGGFGQFGDHDDPYVPQYPPGFDPIDIDPRVPRKK</sequence>
<dbReference type="STRING" id="449.LHA_0163"/>
<accession>A0A0A8UQB3</accession>
<dbReference type="Proteomes" id="UP000032803">
    <property type="component" value="Chromosome I"/>
</dbReference>
<keyword evidence="3" id="KW-1185">Reference proteome</keyword>
<feature type="compositionally biased region" description="Basic residues" evidence="1">
    <location>
        <begin position="1"/>
        <end position="11"/>
    </location>
</feature>
<reference evidence="3" key="1">
    <citation type="submission" date="2014-09" db="EMBL/GenBank/DDBJ databases">
        <authorList>
            <person name="Gomez-Valero L."/>
        </authorList>
    </citation>
    <scope>NUCLEOTIDE SEQUENCE [LARGE SCALE GENOMIC DNA]</scope>
    <source>
        <strain evidence="3">ATCC35250</strain>
    </source>
</reference>
<dbReference type="PATRIC" id="fig|449.7.peg.867"/>
<evidence type="ECO:0000313" key="3">
    <source>
        <dbReference type="Proteomes" id="UP000032803"/>
    </source>
</evidence>
<gene>
    <name evidence="2" type="ORF">LHA_0163</name>
</gene>
<evidence type="ECO:0000313" key="2">
    <source>
        <dbReference type="EMBL" id="CEK09277.1"/>
    </source>
</evidence>
<dbReference type="EMBL" id="LN681225">
    <property type="protein sequence ID" value="CEK09277.1"/>
    <property type="molecule type" value="Genomic_DNA"/>
</dbReference>
<name>A0A0A8UQB3_LEGHA</name>
<dbReference type="AlphaFoldDB" id="A0A0A8UQB3"/>
<feature type="region of interest" description="Disordered" evidence="1">
    <location>
        <begin position="1"/>
        <end position="60"/>
    </location>
</feature>
<feature type="compositionally biased region" description="Basic and acidic residues" evidence="1">
    <location>
        <begin position="12"/>
        <end position="24"/>
    </location>
</feature>
<dbReference type="HOGENOM" id="CLU_2935914_0_0_6"/>
<organism evidence="2 3">
    <name type="scientific">Legionella hackeliae</name>
    <dbReference type="NCBI Taxonomy" id="449"/>
    <lineage>
        <taxon>Bacteria</taxon>
        <taxon>Pseudomonadati</taxon>
        <taxon>Pseudomonadota</taxon>
        <taxon>Gammaproteobacteria</taxon>
        <taxon>Legionellales</taxon>
        <taxon>Legionellaceae</taxon>
        <taxon>Legionella</taxon>
    </lineage>
</organism>